<gene>
    <name evidence="11" type="ORF">BV898_11786</name>
</gene>
<dbReference type="InterPro" id="IPR017972">
    <property type="entry name" value="Cyt_P450_CS"/>
</dbReference>
<dbReference type="AlphaFoldDB" id="A0A1W0WFM3"/>
<evidence type="ECO:0000256" key="9">
    <source>
        <dbReference type="RuleBase" id="RU000461"/>
    </source>
</evidence>
<dbReference type="Pfam" id="PF00067">
    <property type="entry name" value="p450"/>
    <property type="match status" value="2"/>
</dbReference>
<dbReference type="PRINTS" id="PR00463">
    <property type="entry name" value="EP450I"/>
</dbReference>
<feature type="region of interest" description="Disordered" evidence="10">
    <location>
        <begin position="278"/>
        <end position="297"/>
    </location>
</feature>
<dbReference type="PROSITE" id="PS00086">
    <property type="entry name" value="CYTOCHROME_P450"/>
    <property type="match status" value="1"/>
</dbReference>
<dbReference type="GO" id="GO:0008395">
    <property type="term" value="F:steroid hydroxylase activity"/>
    <property type="evidence" value="ECO:0007669"/>
    <property type="project" value="TreeGrafter"/>
</dbReference>
<dbReference type="GO" id="GO:0005506">
    <property type="term" value="F:iron ion binding"/>
    <property type="evidence" value="ECO:0007669"/>
    <property type="project" value="InterPro"/>
</dbReference>
<dbReference type="PRINTS" id="PR00385">
    <property type="entry name" value="P450"/>
</dbReference>
<evidence type="ECO:0000256" key="10">
    <source>
        <dbReference type="SAM" id="MobiDB-lite"/>
    </source>
</evidence>
<name>A0A1W0WFM3_HYPEX</name>
<comment type="caution">
    <text evidence="11">The sequence shown here is derived from an EMBL/GenBank/DDBJ whole genome shotgun (WGS) entry which is preliminary data.</text>
</comment>
<keyword evidence="5 8" id="KW-0408">Iron</keyword>
<evidence type="ECO:0000313" key="11">
    <source>
        <dbReference type="EMBL" id="OQV14015.1"/>
    </source>
</evidence>
<evidence type="ECO:0000256" key="2">
    <source>
        <dbReference type="ARBA" id="ARBA00022617"/>
    </source>
</evidence>
<dbReference type="EMBL" id="MTYJ01000112">
    <property type="protein sequence ID" value="OQV14015.1"/>
    <property type="molecule type" value="Genomic_DNA"/>
</dbReference>
<keyword evidence="4 9" id="KW-0560">Oxidoreductase</keyword>
<dbReference type="PANTHER" id="PTHR24302">
    <property type="entry name" value="CYTOCHROME P450 FAMILY 3"/>
    <property type="match status" value="1"/>
</dbReference>
<dbReference type="InterPro" id="IPR050705">
    <property type="entry name" value="Cytochrome_P450_3A"/>
</dbReference>
<comment type="similarity">
    <text evidence="1 9">Belongs to the cytochrome P450 family.</text>
</comment>
<dbReference type="PANTHER" id="PTHR24302:SF15">
    <property type="entry name" value="FATTY-ACID PEROXYGENASE"/>
    <property type="match status" value="1"/>
</dbReference>
<dbReference type="GO" id="GO:0020037">
    <property type="term" value="F:heme binding"/>
    <property type="evidence" value="ECO:0007669"/>
    <property type="project" value="InterPro"/>
</dbReference>
<evidence type="ECO:0000256" key="4">
    <source>
        <dbReference type="ARBA" id="ARBA00023002"/>
    </source>
</evidence>
<dbReference type="SUPFAM" id="SSF48264">
    <property type="entry name" value="Cytochrome P450"/>
    <property type="match status" value="1"/>
</dbReference>
<keyword evidence="3 8" id="KW-0479">Metal-binding</keyword>
<evidence type="ECO:0000256" key="3">
    <source>
        <dbReference type="ARBA" id="ARBA00022723"/>
    </source>
</evidence>
<evidence type="ECO:0000256" key="7">
    <source>
        <dbReference type="ARBA" id="ARBA00043906"/>
    </source>
</evidence>
<evidence type="ECO:0000256" key="8">
    <source>
        <dbReference type="PIRSR" id="PIRSR602401-1"/>
    </source>
</evidence>
<accession>A0A1W0WFM3</accession>
<evidence type="ECO:0000256" key="6">
    <source>
        <dbReference type="ARBA" id="ARBA00023033"/>
    </source>
</evidence>
<evidence type="ECO:0000256" key="1">
    <source>
        <dbReference type="ARBA" id="ARBA00010617"/>
    </source>
</evidence>
<dbReference type="CDD" id="cd11055">
    <property type="entry name" value="CYP3A-like"/>
    <property type="match status" value="1"/>
</dbReference>
<comment type="function">
    <text evidence="7">Cytochromes P450 are a group of heme-thiolate monooxygenases. They oxidize a variety of structurally unrelated compounds, including steroids, fatty acids, and xenobiotics.</text>
</comment>
<dbReference type="InterPro" id="IPR036396">
    <property type="entry name" value="Cyt_P450_sf"/>
</dbReference>
<evidence type="ECO:0000313" key="12">
    <source>
        <dbReference type="Proteomes" id="UP000192578"/>
    </source>
</evidence>
<dbReference type="Proteomes" id="UP000192578">
    <property type="component" value="Unassembled WGS sequence"/>
</dbReference>
<keyword evidence="2 8" id="KW-0349">Heme</keyword>
<keyword evidence="6 9" id="KW-0503">Monooxygenase</keyword>
<feature type="binding site" description="axial binding residue" evidence="8">
    <location>
        <position position="476"/>
    </location>
    <ligand>
        <name>heme</name>
        <dbReference type="ChEBI" id="CHEBI:30413"/>
    </ligand>
    <ligandPart>
        <name>Fe</name>
        <dbReference type="ChEBI" id="CHEBI:18248"/>
    </ligandPart>
</feature>
<dbReference type="GO" id="GO:0016705">
    <property type="term" value="F:oxidoreductase activity, acting on paired donors, with incorporation or reduction of molecular oxygen"/>
    <property type="evidence" value="ECO:0007669"/>
    <property type="project" value="InterPro"/>
</dbReference>
<dbReference type="Gene3D" id="1.10.630.10">
    <property type="entry name" value="Cytochrome P450"/>
    <property type="match status" value="1"/>
</dbReference>
<comment type="cofactor">
    <cofactor evidence="8">
        <name>heme</name>
        <dbReference type="ChEBI" id="CHEBI:30413"/>
    </cofactor>
</comment>
<reference evidence="12" key="1">
    <citation type="submission" date="2017-01" db="EMBL/GenBank/DDBJ databases">
        <title>Comparative genomics of anhydrobiosis in the tardigrade Hypsibius dujardini.</title>
        <authorList>
            <person name="Yoshida Y."/>
            <person name="Koutsovoulos G."/>
            <person name="Laetsch D."/>
            <person name="Stevens L."/>
            <person name="Kumar S."/>
            <person name="Horikawa D."/>
            <person name="Ishino K."/>
            <person name="Komine S."/>
            <person name="Tomita M."/>
            <person name="Blaxter M."/>
            <person name="Arakawa K."/>
        </authorList>
    </citation>
    <scope>NUCLEOTIDE SEQUENCE [LARGE SCALE GENOMIC DNA]</scope>
    <source>
        <strain evidence="12">Z151</strain>
    </source>
</reference>
<proteinExistence type="inferred from homology"/>
<dbReference type="OrthoDB" id="2789670at2759"/>
<protein>
    <submittedName>
        <fullName evidence="11">Cytochrome P450 3A29</fullName>
    </submittedName>
</protein>
<evidence type="ECO:0000256" key="5">
    <source>
        <dbReference type="ARBA" id="ARBA00023004"/>
    </source>
</evidence>
<dbReference type="InterPro" id="IPR001128">
    <property type="entry name" value="Cyt_P450"/>
</dbReference>
<sequence>MWLAWLIGIVTALSAYYIIAARRKFEYWQKKGVPGPRPWPLVGVFVQTVRMGQGFYDVWATKQFGRMFGYFDGSQPVIAVSDPEMLRSIMVKDFPQFINRRDVDINGPLLEQAVSVLHGQKWKDVRSTLVPTFTSGRLKQMNGLINECCDNLVSNLEKKADADEEFECQSLFRSVTMDVIASTFFGTKIDSQNDSKNEFTKNAVEAFDFSNFNPVLIIFFLFPWAMPLAKKLGLQIISKKNLDFFVDNTKEIIRMRSESNVVRKDFIQLMLRSMNAPEKNEKKPVETTTEVQDADDNQQSDIISHNLSVGSGQEKSLSHANYKLTLDEVVAQAVIFFLAGFETSATALTFLTYCLAVEQTIQDKLRQSIEEVMQDLEEPTFESIAQMHYLDACVNEALRMYPPVSRTERECNEDWEYKGLKIAKGTVISIPIYAIQRDEEFWPNPDVYDPERFSYENKQNIKPYTFNTFGQGPRNCIGMRFAYYEIKMVMVHILRNFRILPSAKTEIPLQLKDTGFMAPKNGAWVKLQRL</sequence>
<keyword evidence="12" id="KW-1185">Reference proteome</keyword>
<organism evidence="11 12">
    <name type="scientific">Hypsibius exemplaris</name>
    <name type="common">Freshwater tardigrade</name>
    <dbReference type="NCBI Taxonomy" id="2072580"/>
    <lineage>
        <taxon>Eukaryota</taxon>
        <taxon>Metazoa</taxon>
        <taxon>Ecdysozoa</taxon>
        <taxon>Tardigrada</taxon>
        <taxon>Eutardigrada</taxon>
        <taxon>Parachela</taxon>
        <taxon>Hypsibioidea</taxon>
        <taxon>Hypsibiidae</taxon>
        <taxon>Hypsibius</taxon>
    </lineage>
</organism>
<dbReference type="InterPro" id="IPR002401">
    <property type="entry name" value="Cyt_P450_E_grp-I"/>
</dbReference>